<dbReference type="PANTHER" id="PTHR16071:SF2">
    <property type="entry name" value="FIGNL1-INTERACTING REGULATOR OF RECOMBINATION AND MITOSIS"/>
    <property type="match status" value="1"/>
</dbReference>
<feature type="compositionally biased region" description="Polar residues" evidence="1">
    <location>
        <begin position="750"/>
        <end position="762"/>
    </location>
</feature>
<protein>
    <submittedName>
        <fullName evidence="2">Uncharacterized protein</fullName>
    </submittedName>
</protein>
<dbReference type="InterPro" id="IPR027902">
    <property type="entry name" value="DUF4487"/>
</dbReference>
<proteinExistence type="predicted"/>
<keyword evidence="3" id="KW-1185">Reference proteome</keyword>
<evidence type="ECO:0000313" key="3">
    <source>
        <dbReference type="Proteomes" id="UP001497382"/>
    </source>
</evidence>
<comment type="caution">
    <text evidence="2">The sequence shown here is derived from an EMBL/GenBank/DDBJ whole genome shotgun (WGS) entry which is preliminary data.</text>
</comment>
<organism evidence="2 3">
    <name type="scientific">Larinioides sclopetarius</name>
    <dbReference type="NCBI Taxonomy" id="280406"/>
    <lineage>
        <taxon>Eukaryota</taxon>
        <taxon>Metazoa</taxon>
        <taxon>Ecdysozoa</taxon>
        <taxon>Arthropoda</taxon>
        <taxon>Chelicerata</taxon>
        <taxon>Arachnida</taxon>
        <taxon>Araneae</taxon>
        <taxon>Araneomorphae</taxon>
        <taxon>Entelegynae</taxon>
        <taxon>Araneoidea</taxon>
        <taxon>Araneidae</taxon>
        <taxon>Larinioides</taxon>
    </lineage>
</organism>
<dbReference type="EMBL" id="CAXIEN010000581">
    <property type="protein sequence ID" value="CAL1300823.1"/>
    <property type="molecule type" value="Genomic_DNA"/>
</dbReference>
<feature type="region of interest" description="Disordered" evidence="1">
    <location>
        <begin position="744"/>
        <end position="769"/>
    </location>
</feature>
<dbReference type="Proteomes" id="UP001497382">
    <property type="component" value="Unassembled WGS sequence"/>
</dbReference>
<dbReference type="AlphaFoldDB" id="A0AAV2BXP3"/>
<dbReference type="PANTHER" id="PTHR16071">
    <property type="entry name" value="CHROMOSOME 1 OPEN READING FRAME 112"/>
    <property type="match status" value="1"/>
</dbReference>
<sequence length="769" mass="89273">MDFSSPEVCARKDNLPQTLTEFIERFDQERNLYFKVVDMGFYMEKYLEIFSELEESERALFFQFASRISDLFDDVSRYDINIRNETFEKETKLQCYEFIMDSMKESLESAETIPEVLLILKSSLILLYKGYNHCKECESIYGDLLQHFKDSLASLFNKMREFQEALDSKFLKIFHPKLHSDWFYLLKPVICELNKLCELVFILDYGIGIHLYKTLIKLFETYDNMGYVDLQIDPILNGLFSEIKDMGDEFKLEIKNTDEVPVHESRMFLFKLNVVKKILKMFPIFIKENLQSTINLVLHLYELLISCCQKLTEEDVGKCLKNILVENISPMLSLFYSEKVFQTSVLLLNSTEISSNLQMPHLLLKLSALNFLQTSSDYHKLPERKDVIKNIFLMLGENTPRDDMLFVSLKLPLSLFNLSKQLLTLHQSSEHGPEPESVTLYQHAYLHISEYAKGISDYDLPNLESFVVDFLKSNSSIPASLLISDVWIFRLRCGSLENLFTRCVSFSQKLSDLPSNSTAKLLFKRMVKFLPLHLKEQMTEQGEQTKDLDDQDRILHRYGAPKLSSASQNSKNIFSGNISTLLDELKRQDFIDNKQLIRRACHILELFTVSINVLEIQEFLRFAEFATLMFKTDIYEIQIAVLTFLSALNFKKFNDKDPLFAKVRSSLAVLYNEALTSKNYIVRLEAFSIFHIMAQFTEIRITQETIAKFPELYPGVKAHLTETPQSGFLTSKDKNELLEKQVSSFDGKPEQSNYLSDQSKSVLSLLKPS</sequence>
<reference evidence="2 3" key="1">
    <citation type="submission" date="2024-04" db="EMBL/GenBank/DDBJ databases">
        <authorList>
            <person name="Rising A."/>
            <person name="Reimegard J."/>
            <person name="Sonavane S."/>
            <person name="Akerstrom W."/>
            <person name="Nylinder S."/>
            <person name="Hedman E."/>
            <person name="Kallberg Y."/>
        </authorList>
    </citation>
    <scope>NUCLEOTIDE SEQUENCE [LARGE SCALE GENOMIC DNA]</scope>
</reference>
<accession>A0AAV2BXP3</accession>
<evidence type="ECO:0000256" key="1">
    <source>
        <dbReference type="SAM" id="MobiDB-lite"/>
    </source>
</evidence>
<gene>
    <name evidence="2" type="ORF">LARSCL_LOCUS22137</name>
</gene>
<name>A0AAV2BXP3_9ARAC</name>
<evidence type="ECO:0000313" key="2">
    <source>
        <dbReference type="EMBL" id="CAL1300823.1"/>
    </source>
</evidence>